<evidence type="ECO:0000313" key="2">
    <source>
        <dbReference type="Proteomes" id="UP000295083"/>
    </source>
</evidence>
<organism evidence="1 2">
    <name type="scientific">Colletotrichum spinosum</name>
    <dbReference type="NCBI Taxonomy" id="1347390"/>
    <lineage>
        <taxon>Eukaryota</taxon>
        <taxon>Fungi</taxon>
        <taxon>Dikarya</taxon>
        <taxon>Ascomycota</taxon>
        <taxon>Pezizomycotina</taxon>
        <taxon>Sordariomycetes</taxon>
        <taxon>Hypocreomycetidae</taxon>
        <taxon>Glomerellales</taxon>
        <taxon>Glomerellaceae</taxon>
        <taxon>Colletotrichum</taxon>
        <taxon>Colletotrichum orbiculare species complex</taxon>
    </lineage>
</organism>
<accession>A0A4R8Q282</accession>
<sequence>MDAVCRALDTRVAGKNSHGVGCVAVGELHLGRTGVEGALRPRDGVIESRGEARGQTAAGDSMAALRDLELALLTMVVNERRERWRERQQKRTWISS</sequence>
<proteinExistence type="predicted"/>
<dbReference type="AlphaFoldDB" id="A0A4R8Q282"/>
<gene>
    <name evidence="1" type="ORF">C8035_v012460</name>
</gene>
<reference evidence="1 2" key="1">
    <citation type="submission" date="2018-11" db="EMBL/GenBank/DDBJ databases">
        <title>Genome sequence and assembly of Colletotrichum spinosum.</title>
        <authorList>
            <person name="Gan P."/>
            <person name="Shirasu K."/>
        </authorList>
    </citation>
    <scope>NUCLEOTIDE SEQUENCE [LARGE SCALE GENOMIC DNA]</scope>
    <source>
        <strain evidence="1 2">CBS 515.97</strain>
    </source>
</reference>
<dbReference type="Proteomes" id="UP000295083">
    <property type="component" value="Unassembled WGS sequence"/>
</dbReference>
<dbReference type="EMBL" id="QAPG01000081">
    <property type="protein sequence ID" value="TDZ32352.1"/>
    <property type="molecule type" value="Genomic_DNA"/>
</dbReference>
<comment type="caution">
    <text evidence="1">The sequence shown here is derived from an EMBL/GenBank/DDBJ whole genome shotgun (WGS) entry which is preliminary data.</text>
</comment>
<protein>
    <submittedName>
        <fullName evidence="1">Uncharacterized protein</fullName>
    </submittedName>
</protein>
<evidence type="ECO:0000313" key="1">
    <source>
        <dbReference type="EMBL" id="TDZ32352.1"/>
    </source>
</evidence>
<keyword evidence="2" id="KW-1185">Reference proteome</keyword>
<name>A0A4R8Q282_9PEZI</name>